<dbReference type="Pfam" id="PF03893">
    <property type="entry name" value="Lipase3_N"/>
    <property type="match status" value="1"/>
</dbReference>
<protein>
    <recommendedName>
        <fullName evidence="3">Mono-/di-acylglycerol lipase N-terminal domain-containing protein</fullName>
    </recommendedName>
</protein>
<feature type="region of interest" description="Disordered" evidence="2">
    <location>
        <begin position="368"/>
        <end position="427"/>
    </location>
</feature>
<feature type="coiled-coil region" evidence="1">
    <location>
        <begin position="452"/>
        <end position="488"/>
    </location>
</feature>
<name>A0A9R1VA57_LACSA</name>
<dbReference type="Proteomes" id="UP000235145">
    <property type="component" value="Unassembled WGS sequence"/>
</dbReference>
<keyword evidence="1" id="KW-0175">Coiled coil</keyword>
<organism evidence="4 5">
    <name type="scientific">Lactuca sativa</name>
    <name type="common">Garden lettuce</name>
    <dbReference type="NCBI Taxonomy" id="4236"/>
    <lineage>
        <taxon>Eukaryota</taxon>
        <taxon>Viridiplantae</taxon>
        <taxon>Streptophyta</taxon>
        <taxon>Embryophyta</taxon>
        <taxon>Tracheophyta</taxon>
        <taxon>Spermatophyta</taxon>
        <taxon>Magnoliopsida</taxon>
        <taxon>eudicotyledons</taxon>
        <taxon>Gunneridae</taxon>
        <taxon>Pentapetalae</taxon>
        <taxon>asterids</taxon>
        <taxon>campanulids</taxon>
        <taxon>Asterales</taxon>
        <taxon>Asteraceae</taxon>
        <taxon>Cichorioideae</taxon>
        <taxon>Cichorieae</taxon>
        <taxon>Lactucinae</taxon>
        <taxon>Lactuca</taxon>
    </lineage>
</organism>
<comment type="caution">
    <text evidence="4">The sequence shown here is derived from an EMBL/GenBank/DDBJ whole genome shotgun (WGS) entry which is preliminary data.</text>
</comment>
<proteinExistence type="predicted"/>
<evidence type="ECO:0000256" key="1">
    <source>
        <dbReference type="SAM" id="Coils"/>
    </source>
</evidence>
<evidence type="ECO:0000259" key="3">
    <source>
        <dbReference type="Pfam" id="PF03893"/>
    </source>
</evidence>
<evidence type="ECO:0000313" key="4">
    <source>
        <dbReference type="EMBL" id="KAJ0201098.1"/>
    </source>
</evidence>
<evidence type="ECO:0000256" key="2">
    <source>
        <dbReference type="SAM" id="MobiDB-lite"/>
    </source>
</evidence>
<dbReference type="PANTHER" id="PTHR46023:SF6">
    <property type="entry name" value="LIPASE CLASS 3 FAMILY PROTEIN"/>
    <property type="match status" value="1"/>
</dbReference>
<gene>
    <name evidence="4" type="ORF">LSAT_V11C600327600</name>
</gene>
<keyword evidence="5" id="KW-1185">Reference proteome</keyword>
<dbReference type="InterPro" id="IPR005592">
    <property type="entry name" value="Mono/diacylglycerol_lipase_N"/>
</dbReference>
<feature type="domain" description="Mono-/di-acylglycerol lipase N-terminal" evidence="3">
    <location>
        <begin position="52"/>
        <end position="130"/>
    </location>
</feature>
<feature type="compositionally biased region" description="Low complexity" evidence="2">
    <location>
        <begin position="393"/>
        <end position="403"/>
    </location>
</feature>
<dbReference type="EMBL" id="NBSK02000006">
    <property type="protein sequence ID" value="KAJ0201098.1"/>
    <property type="molecule type" value="Genomic_DNA"/>
</dbReference>
<reference evidence="4 5" key="1">
    <citation type="journal article" date="2017" name="Nat. Commun.">
        <title>Genome assembly with in vitro proximity ligation data and whole-genome triplication in lettuce.</title>
        <authorList>
            <person name="Reyes-Chin-Wo S."/>
            <person name="Wang Z."/>
            <person name="Yang X."/>
            <person name="Kozik A."/>
            <person name="Arikit S."/>
            <person name="Song C."/>
            <person name="Xia L."/>
            <person name="Froenicke L."/>
            <person name="Lavelle D.O."/>
            <person name="Truco M.J."/>
            <person name="Xia R."/>
            <person name="Zhu S."/>
            <person name="Xu C."/>
            <person name="Xu H."/>
            <person name="Xu X."/>
            <person name="Cox K."/>
            <person name="Korf I."/>
            <person name="Meyers B.C."/>
            <person name="Michelmore R.W."/>
        </authorList>
    </citation>
    <scope>NUCLEOTIDE SEQUENCE [LARGE SCALE GENOMIC DNA]</scope>
    <source>
        <strain evidence="5">cv. Salinas</strain>
        <tissue evidence="4">Seedlings</tissue>
    </source>
</reference>
<accession>A0A9R1VA57</accession>
<sequence length="901" mass="100528">MAATTMATAAGAVVLLYYVLARKMTSADAKAAEDDEGREYMKSSKSKRKIAQRRPAQAPATWFETISTLSETLRFTYSETLGKWPLGDLAFGINYLLRRQGNAQVASVYAGENSIQLKGPEIIAELKHYLRLLTLCMLFSKKPFPVFLESAGFSEADVLLQKPKAGLLKPAFTIICDKDSKCFLLLIRGTHSIKDTLTAATGAVVPFHHSVLHDGGISNLILGYAHCGMVAAARWIAKLTACMTWELAESGQHFITTIINGSDLVPTFSTASIDDLRTEVTASSWLNDLRDQVEQTRVLNVVYRSATALGSRLPSIANARAKVAGAGAMLRPVSSSTQVVMKRAQNVAQAVVRTRSTLSAWSCMGARRRAVGTPPPDGFSETTLILEKSPDSTPTTPTTNNNNLDRRDATIDRCSSSGGSAHDDTDEEEHLIPVDHITSNANSDHITEGELLYELEKELQRQENKADIEEEEEAAAEEIREEEKVIADAVESEQAISSSDMSENYHLYPPGKIMHIVSVSIVRDQNHSRDCDSAIDEHVEHEEVESECVGIYETNRELYGKLRLSRTMINDHYMPMFSIVLCLHFLYRDLELHCSLATNSMNAISFGTPFTPLTYPPWRSTTSDRNFHLPSLTLPVPFRSQFRFLHKQRNHRSLFLGQSTMSGDILQPMELTTESDFEQIVSPDGTLSICGFGSLLSERSARSTFPDLINFRVAKLNGFRRVFAHVAPIFFERGIAKPETKEISSLSVEPCEGESLIVTVFEIKKSEIPSFIEREHEFRFLAVLPVTLEGSQYTTPAVLCARYSDEEYLQNRCKGSQEVYHERYGRFGIEKIWRDDVLPCRVYCRHCVLAAKNLGNEAYENFLDHTYLADRITTLGKYLVTTGCGIMEEEPPEVLKVRYGG</sequence>
<dbReference type="PANTHER" id="PTHR46023">
    <property type="entry name" value="LIPASE CLASS 3 PROTEIN-LIKE"/>
    <property type="match status" value="1"/>
</dbReference>
<dbReference type="GO" id="GO:0016042">
    <property type="term" value="P:lipid catabolic process"/>
    <property type="evidence" value="ECO:0007669"/>
    <property type="project" value="InterPro"/>
</dbReference>
<dbReference type="AlphaFoldDB" id="A0A9R1VA57"/>
<evidence type="ECO:0000313" key="5">
    <source>
        <dbReference type="Proteomes" id="UP000235145"/>
    </source>
</evidence>